<dbReference type="HAMAP" id="MF_00122">
    <property type="entry name" value="GatC"/>
    <property type="match status" value="1"/>
</dbReference>
<dbReference type="NCBIfam" id="TIGR00135">
    <property type="entry name" value="gatC"/>
    <property type="match status" value="1"/>
</dbReference>
<comment type="catalytic activity">
    <reaction evidence="1">
        <text>L-glutamyl-tRNA(Gln) + L-glutamine + ATP + H2O = L-glutaminyl-tRNA(Gln) + L-glutamate + ADP + phosphate + H(+)</text>
        <dbReference type="Rhea" id="RHEA:17521"/>
        <dbReference type="Rhea" id="RHEA-COMP:9681"/>
        <dbReference type="Rhea" id="RHEA-COMP:9684"/>
        <dbReference type="ChEBI" id="CHEBI:15377"/>
        <dbReference type="ChEBI" id="CHEBI:15378"/>
        <dbReference type="ChEBI" id="CHEBI:29985"/>
        <dbReference type="ChEBI" id="CHEBI:30616"/>
        <dbReference type="ChEBI" id="CHEBI:43474"/>
        <dbReference type="ChEBI" id="CHEBI:58359"/>
        <dbReference type="ChEBI" id="CHEBI:78520"/>
        <dbReference type="ChEBI" id="CHEBI:78521"/>
        <dbReference type="ChEBI" id="CHEBI:456216"/>
    </reaction>
</comment>
<keyword evidence="1" id="KW-0547">Nucleotide-binding</keyword>
<evidence type="ECO:0000256" key="1">
    <source>
        <dbReference type="HAMAP-Rule" id="MF_00122"/>
    </source>
</evidence>
<protein>
    <recommendedName>
        <fullName evidence="1">Aspartyl/glutamyl-tRNA(Asn/Gln) amidotransferase subunit C</fullName>
        <shortName evidence="1">Asp/Glu-ADT subunit C</shortName>
        <ecNumber evidence="1">6.3.5.-</ecNumber>
    </recommendedName>
</protein>
<keyword evidence="1" id="KW-0648">Protein biosynthesis</keyword>
<dbReference type="Gene3D" id="1.10.20.60">
    <property type="entry name" value="Glu-tRNAGln amidotransferase C subunit, N-terminal domain"/>
    <property type="match status" value="1"/>
</dbReference>
<dbReference type="GO" id="GO:0006450">
    <property type="term" value="P:regulation of translational fidelity"/>
    <property type="evidence" value="ECO:0007669"/>
    <property type="project" value="InterPro"/>
</dbReference>
<dbReference type="SUPFAM" id="SSF141000">
    <property type="entry name" value="Glu-tRNAGln amidotransferase C subunit"/>
    <property type="match status" value="1"/>
</dbReference>
<evidence type="ECO:0000313" key="2">
    <source>
        <dbReference type="EMBL" id="OPA75864.1"/>
    </source>
</evidence>
<comment type="function">
    <text evidence="1">Allows the formation of correctly charged Asn-tRNA(Asn) or Gln-tRNA(Gln) through the transamidation of misacylated Asp-tRNA(Asn) or Glu-tRNA(Gln) in organisms which lack either or both of asparaginyl-tRNA or glutaminyl-tRNA synthetases. The reaction takes place in the presence of glutamine and ATP through an activated phospho-Asp-tRNA(Asn) or phospho-Glu-tRNA(Gln).</text>
</comment>
<comment type="subunit">
    <text evidence="1">Heterotrimer of A, B and C subunits.</text>
</comment>
<keyword evidence="1" id="KW-0067">ATP-binding</keyword>
<gene>
    <name evidence="1" type="primary">gatC</name>
    <name evidence="2" type="ORF">BFG04_05310</name>
</gene>
<reference evidence="2 3" key="1">
    <citation type="submission" date="2016-08" db="EMBL/GenBank/DDBJ databases">
        <title>Campylobacter species from sea mammals.</title>
        <authorList>
            <person name="Gilbert M.J."/>
            <person name="Byrne B.A."/>
            <person name="Zomer A.L."/>
            <person name="Wagenaar J.A."/>
        </authorList>
    </citation>
    <scope>NUCLEOTIDE SEQUENCE [LARGE SCALE GENOMIC DNA]</scope>
    <source>
        <strain evidence="2 3">1105248</strain>
    </source>
</reference>
<dbReference type="Pfam" id="PF02686">
    <property type="entry name" value="GatC"/>
    <property type="match status" value="1"/>
</dbReference>
<proteinExistence type="inferred from homology"/>
<dbReference type="RefSeq" id="WP_069632737.1">
    <property type="nucleotide sequence ID" value="NZ_CP012546.1"/>
</dbReference>
<dbReference type="PANTHER" id="PTHR15004:SF0">
    <property type="entry name" value="GLUTAMYL-TRNA(GLN) AMIDOTRANSFERASE SUBUNIT C, MITOCHONDRIAL"/>
    <property type="match status" value="1"/>
</dbReference>
<comment type="similarity">
    <text evidence="1">Belongs to the GatC family.</text>
</comment>
<comment type="catalytic activity">
    <reaction evidence="1">
        <text>L-aspartyl-tRNA(Asn) + L-glutamine + ATP + H2O = L-asparaginyl-tRNA(Asn) + L-glutamate + ADP + phosphate + 2 H(+)</text>
        <dbReference type="Rhea" id="RHEA:14513"/>
        <dbReference type="Rhea" id="RHEA-COMP:9674"/>
        <dbReference type="Rhea" id="RHEA-COMP:9677"/>
        <dbReference type="ChEBI" id="CHEBI:15377"/>
        <dbReference type="ChEBI" id="CHEBI:15378"/>
        <dbReference type="ChEBI" id="CHEBI:29985"/>
        <dbReference type="ChEBI" id="CHEBI:30616"/>
        <dbReference type="ChEBI" id="CHEBI:43474"/>
        <dbReference type="ChEBI" id="CHEBI:58359"/>
        <dbReference type="ChEBI" id="CHEBI:78515"/>
        <dbReference type="ChEBI" id="CHEBI:78516"/>
        <dbReference type="ChEBI" id="CHEBI:456216"/>
    </reaction>
</comment>
<dbReference type="GO" id="GO:0050567">
    <property type="term" value="F:glutaminyl-tRNA synthase (glutamine-hydrolyzing) activity"/>
    <property type="evidence" value="ECO:0007669"/>
    <property type="project" value="UniProtKB-UniRule"/>
</dbReference>
<dbReference type="InterPro" id="IPR003837">
    <property type="entry name" value="GatC"/>
</dbReference>
<dbReference type="GO" id="GO:0005524">
    <property type="term" value="F:ATP binding"/>
    <property type="evidence" value="ECO:0007669"/>
    <property type="project" value="UniProtKB-KW"/>
</dbReference>
<organism evidence="2 3">
    <name type="scientific">Campylobacter pinnipediorum subsp. pinnipediorum</name>
    <dbReference type="NCBI Taxonomy" id="1660067"/>
    <lineage>
        <taxon>Bacteria</taxon>
        <taxon>Pseudomonadati</taxon>
        <taxon>Campylobacterota</taxon>
        <taxon>Epsilonproteobacteria</taxon>
        <taxon>Campylobacterales</taxon>
        <taxon>Campylobacteraceae</taxon>
        <taxon>Campylobacter</taxon>
    </lineage>
</organism>
<dbReference type="Proteomes" id="UP000189728">
    <property type="component" value="Unassembled WGS sequence"/>
</dbReference>
<dbReference type="EC" id="6.3.5.-" evidence="1"/>
<dbReference type="GO" id="GO:0070681">
    <property type="term" value="P:glutaminyl-tRNAGln biosynthesis via transamidation"/>
    <property type="evidence" value="ECO:0007669"/>
    <property type="project" value="TreeGrafter"/>
</dbReference>
<dbReference type="InterPro" id="IPR036113">
    <property type="entry name" value="Asp/Glu-ADT_sf_sub_c"/>
</dbReference>
<comment type="caution">
    <text evidence="2">The sequence shown here is derived from an EMBL/GenBank/DDBJ whole genome shotgun (WGS) entry which is preliminary data.</text>
</comment>
<evidence type="ECO:0000313" key="3">
    <source>
        <dbReference type="Proteomes" id="UP000189728"/>
    </source>
</evidence>
<keyword evidence="1" id="KW-0436">Ligase</keyword>
<dbReference type="PANTHER" id="PTHR15004">
    <property type="entry name" value="GLUTAMYL-TRNA(GLN) AMIDOTRANSFERASE SUBUNIT C, MITOCHONDRIAL"/>
    <property type="match status" value="1"/>
</dbReference>
<accession>A0AAX0L8S8</accession>
<dbReference type="GO" id="GO:0006412">
    <property type="term" value="P:translation"/>
    <property type="evidence" value="ECO:0007669"/>
    <property type="project" value="UniProtKB-UniRule"/>
</dbReference>
<dbReference type="AlphaFoldDB" id="A0AAX0L8S8"/>
<sequence>MNIDDRLLDKLEKLSSIKIKDEKREEIKQQLSEIVSFVDILNELDLSKDNAVVSITSGGTPLREDKITASYVIDDVLKNSPSREVNFFVVPKIIE</sequence>
<dbReference type="EMBL" id="MCRK01000041">
    <property type="protein sequence ID" value="OPA75864.1"/>
    <property type="molecule type" value="Genomic_DNA"/>
</dbReference>
<name>A0AAX0L8S8_9BACT</name>